<name>D4BSL0_BIFBR</name>
<sequence length="59" mass="5998">DSSGVYVAVVYIGGTREGKHARTAGMQGQSADSIREAAMGCPPELAVSFASGARGKGKR</sequence>
<dbReference type="HOGENOM" id="CLU_2946902_0_0_11"/>
<reference evidence="1 2" key="1">
    <citation type="submission" date="2010-02" db="EMBL/GenBank/DDBJ databases">
        <authorList>
            <person name="Weinstock G."/>
            <person name="Sodergren E."/>
            <person name="Clifton S."/>
            <person name="Fulton L."/>
            <person name="Fulton B."/>
            <person name="Courtney L."/>
            <person name="Fronick C."/>
            <person name="Harrison M."/>
            <person name="Strong C."/>
            <person name="Farmer C."/>
            <person name="Delahaunty K."/>
            <person name="Markovic C."/>
            <person name="Hall O."/>
            <person name="Minx P."/>
            <person name="Tomlinson C."/>
            <person name="Mitreva M."/>
            <person name="Nelson J."/>
            <person name="Hou S."/>
            <person name="Wollam A."/>
            <person name="Pepin K.H."/>
            <person name="Johnson M."/>
            <person name="Bhonagiri V."/>
            <person name="Zhang X."/>
            <person name="Suruliraj S."/>
            <person name="Warren W."/>
            <person name="Chinwalla A."/>
            <person name="Mardis E.R."/>
            <person name="Wilson R.K."/>
        </authorList>
    </citation>
    <scope>NUCLEOTIDE SEQUENCE [LARGE SCALE GENOMIC DNA]</scope>
    <source>
        <strain evidence="1 2">DSM 20213</strain>
    </source>
</reference>
<protein>
    <submittedName>
        <fullName evidence="1">Uncharacterized protein</fullName>
    </submittedName>
</protein>
<dbReference type="AlphaFoldDB" id="D4BSL0"/>
<dbReference type="Proteomes" id="UP000003191">
    <property type="component" value="Unassembled WGS sequence"/>
</dbReference>
<proteinExistence type="predicted"/>
<evidence type="ECO:0000313" key="1">
    <source>
        <dbReference type="EMBL" id="EFE88049.1"/>
    </source>
</evidence>
<accession>D4BSL0</accession>
<organism evidence="1 2">
    <name type="scientific">Bifidobacterium breve DSM 20213 = JCM 1192</name>
    <dbReference type="NCBI Taxonomy" id="518634"/>
    <lineage>
        <taxon>Bacteria</taxon>
        <taxon>Bacillati</taxon>
        <taxon>Actinomycetota</taxon>
        <taxon>Actinomycetes</taxon>
        <taxon>Bifidobacteriales</taxon>
        <taxon>Bifidobacteriaceae</taxon>
        <taxon>Bifidobacterium</taxon>
    </lineage>
</organism>
<evidence type="ECO:0000313" key="2">
    <source>
        <dbReference type="Proteomes" id="UP000003191"/>
    </source>
</evidence>
<comment type="caution">
    <text evidence="1">The sequence shown here is derived from an EMBL/GenBank/DDBJ whole genome shotgun (WGS) entry which is preliminary data.</text>
</comment>
<gene>
    <name evidence="1" type="ORF">BIFBRE_05102</name>
</gene>
<feature type="non-terminal residue" evidence="1">
    <location>
        <position position="1"/>
    </location>
</feature>
<keyword evidence="2" id="KW-1185">Reference proteome</keyword>
<dbReference type="EMBL" id="ACCG02000077">
    <property type="protein sequence ID" value="EFE88049.1"/>
    <property type="molecule type" value="Genomic_DNA"/>
</dbReference>